<sequence>MSIIHKLNLSKYENMVVLNQPSDYDILNDYQATLSGEHDAIFVFVATIDEMVKFMNQIIKEEQLAEKGYVFFAYPKKGNKRYETFIHRDEMFPALKVGEDGYVGNSDVKFSRMVSMDDVFTVVGLKREKKKSKKSTAASQCVADYEDNVKDIEALLRDHPNELMFYQGLTPGYQRDWARYIFSAKQQKTREKRQAQMIDILSQGYKSVDLYRQKRGKRGDGSRASS</sequence>
<organism evidence="1 2">
    <name type="scientific">Oceanobacillus limi</name>
    <dbReference type="NCBI Taxonomy" id="930131"/>
    <lineage>
        <taxon>Bacteria</taxon>
        <taxon>Bacillati</taxon>
        <taxon>Bacillota</taxon>
        <taxon>Bacilli</taxon>
        <taxon>Bacillales</taxon>
        <taxon>Bacillaceae</taxon>
        <taxon>Oceanobacillus</taxon>
    </lineage>
</organism>
<protein>
    <submittedName>
        <fullName evidence="1">Bacteriocin-protection, YdeI or OmpD-Associated</fullName>
    </submittedName>
</protein>
<dbReference type="RefSeq" id="WP_090870714.1">
    <property type="nucleotide sequence ID" value="NZ_FOHE01000012.1"/>
</dbReference>
<accession>A0A1I0ES98</accession>
<name>A0A1I0ES98_9BACI</name>
<gene>
    <name evidence="1" type="ORF">SAMN05216389_11275</name>
</gene>
<evidence type="ECO:0000313" key="1">
    <source>
        <dbReference type="EMBL" id="SET48242.1"/>
    </source>
</evidence>
<reference evidence="1 2" key="1">
    <citation type="submission" date="2016-10" db="EMBL/GenBank/DDBJ databases">
        <authorList>
            <person name="de Groot N.N."/>
        </authorList>
    </citation>
    <scope>NUCLEOTIDE SEQUENCE [LARGE SCALE GENOMIC DNA]</scope>
    <source>
        <strain evidence="1 2">IBRC-M 10780</strain>
    </source>
</reference>
<proteinExistence type="predicted"/>
<dbReference type="STRING" id="930131.SAMN05216389_11275"/>
<dbReference type="Pfam" id="PF13376">
    <property type="entry name" value="OmdA"/>
    <property type="match status" value="1"/>
</dbReference>
<dbReference type="Proteomes" id="UP000198618">
    <property type="component" value="Unassembled WGS sequence"/>
</dbReference>
<keyword evidence="2" id="KW-1185">Reference proteome</keyword>
<dbReference type="AlphaFoldDB" id="A0A1I0ES98"/>
<dbReference type="EMBL" id="FOHE01000012">
    <property type="protein sequence ID" value="SET48242.1"/>
    <property type="molecule type" value="Genomic_DNA"/>
</dbReference>
<evidence type="ECO:0000313" key="2">
    <source>
        <dbReference type="Proteomes" id="UP000198618"/>
    </source>
</evidence>
<dbReference type="OrthoDB" id="2452521at2"/>